<accession>Q4A1V6</accession>
<name>Q4A1V6_HAEIF</name>
<evidence type="ECO:0000313" key="1">
    <source>
        <dbReference type="EMBL" id="CAI94870.1"/>
    </source>
</evidence>
<keyword evidence="1" id="KW-0255">Endonuclease</keyword>
<dbReference type="REBASE" id="5045">
    <property type="entry name" value="Hin4II"/>
</dbReference>
<dbReference type="EMBL" id="AJ970888">
    <property type="protein sequence ID" value="CAI94870.1"/>
    <property type="molecule type" value="Genomic_DNA"/>
</dbReference>
<sequence>MNLDYIKSFLSRHNYDVRKSGDARWIDQKCTYDVLSVVSDCILEYIENTNNKEFTVKDIWLSEYARENVISLFSKPDPKLKASNEYDKYFGQPIKLLSYSKILKYRKSGNKFFYMVDELELLKYIALRPSNSLEFLISYINKVLSDSDIIENLISFYQNQDNASYKDLKDRFCNFTIQYTNINKMTECGRIFTKIINPLAFKMKKKGTEKGRLSKDIITLLDISYNRENWRDELSGKSKTETRSDFERKDFIIKNNWDKYNANKSKKFLKYFNDREYNGKSEVNQKTEMVLATQAHHIFPRMEYPEIATFLENLIMLTPNQHFSMAHPKNNTQYIDKNFQYICLIAKIGKIMENLTQDKIEKIYSFDNCKHVLNIGIKTTEFSNIRENDFYSILEKIDFFYSDFSVYEDLKTANYPVA</sequence>
<keyword evidence="1" id="KW-0378">Hydrolase</keyword>
<protein>
    <submittedName>
        <fullName evidence="1">Hin4II restriction endonuclease</fullName>
    </submittedName>
</protein>
<gene>
    <name evidence="1" type="primary">hin4IIR</name>
</gene>
<reference evidence="1" key="1">
    <citation type="journal article" date="2006" name="J. Biotechnol.">
        <title>Hin4II, a new prototype restriction endonuclease from Haemophilus influenzae RFL4: discovery, cloning and expression in Escherichia coli.</title>
        <authorList>
            <person name="Azarinskas A."/>
            <person name="Maneliene Z."/>
            <person name="Jakubauskas A."/>
        </authorList>
    </citation>
    <scope>NUCLEOTIDE SEQUENCE</scope>
    <source>
        <strain evidence="1">RFL4</strain>
    </source>
</reference>
<organism evidence="1">
    <name type="scientific">Haemophilus influenzae</name>
    <dbReference type="NCBI Taxonomy" id="727"/>
    <lineage>
        <taxon>Bacteria</taxon>
        <taxon>Pseudomonadati</taxon>
        <taxon>Pseudomonadota</taxon>
        <taxon>Gammaproteobacteria</taxon>
        <taxon>Pasteurellales</taxon>
        <taxon>Pasteurellaceae</taxon>
        <taxon>Haemophilus</taxon>
    </lineage>
</organism>
<keyword evidence="1" id="KW-0540">Nuclease</keyword>
<dbReference type="GO" id="GO:0004519">
    <property type="term" value="F:endonuclease activity"/>
    <property type="evidence" value="ECO:0007669"/>
    <property type="project" value="UniProtKB-KW"/>
</dbReference>
<dbReference type="AlphaFoldDB" id="Q4A1V6"/>
<proteinExistence type="predicted"/>